<evidence type="ECO:0000256" key="1">
    <source>
        <dbReference type="SAM" id="MobiDB-lite"/>
    </source>
</evidence>
<evidence type="ECO:0000313" key="3">
    <source>
        <dbReference type="Proteomes" id="UP000487882"/>
    </source>
</evidence>
<name>A0A7K1J6H5_9BIFI</name>
<dbReference type="SUPFAM" id="SSF53850">
    <property type="entry name" value="Periplasmic binding protein-like II"/>
    <property type="match status" value="1"/>
</dbReference>
<proteinExistence type="predicted"/>
<keyword evidence="3" id="KW-1185">Reference proteome</keyword>
<comment type="caution">
    <text evidence="2">The sequence shown here is derived from an EMBL/GenBank/DDBJ whole genome shotgun (WGS) entry which is preliminary data.</text>
</comment>
<accession>A0A7K1J6H5</accession>
<sequence>MINQLEESYVSKDGKIIATDNKDVKDLYDQLTATKDMSAHLQQWSDDWNAAFKADDGFATIQCPPWLINNIKGNTGEDFKGWQIADVFPGGGGNWGGSYLVVPESSQNKELATELVAWLTAPEQQTAVFTTASNYPSSKKSQESKEVSSKTDPYLNDAKVGEIFANRANAYDVVPYKGNQYFDIQTKMTDALNRVDVTQEQDADAAYKQWTEDVKALS</sequence>
<reference evidence="2 3" key="1">
    <citation type="submission" date="2019-09" db="EMBL/GenBank/DDBJ databases">
        <title>Bifidobacterium canis sp. nov., isolated from the digestive tract of German Shepherd dog puppy.</title>
        <authorList>
            <person name="Bunesova V."/>
        </authorList>
    </citation>
    <scope>NUCLEOTIDE SEQUENCE [LARGE SCALE GENOMIC DNA]</scope>
    <source>
        <strain evidence="2 3">GSD1FS</strain>
    </source>
</reference>
<dbReference type="AlphaFoldDB" id="A0A7K1J6H5"/>
<dbReference type="Gene3D" id="3.40.190.10">
    <property type="entry name" value="Periplasmic binding protein-like II"/>
    <property type="match status" value="1"/>
</dbReference>
<dbReference type="EMBL" id="WNLP01000007">
    <property type="protein sequence ID" value="MUH60050.1"/>
    <property type="molecule type" value="Genomic_DNA"/>
</dbReference>
<dbReference type="InterPro" id="IPR006059">
    <property type="entry name" value="SBP"/>
</dbReference>
<protein>
    <submittedName>
        <fullName evidence="2">Sugar ABC transporter substrate-binding protein</fullName>
    </submittedName>
</protein>
<dbReference type="Proteomes" id="UP000487882">
    <property type="component" value="Unassembled WGS sequence"/>
</dbReference>
<dbReference type="Pfam" id="PF13416">
    <property type="entry name" value="SBP_bac_8"/>
    <property type="match status" value="1"/>
</dbReference>
<gene>
    <name evidence="2" type="ORF">GSD1FS_1401</name>
</gene>
<feature type="region of interest" description="Disordered" evidence="1">
    <location>
        <begin position="132"/>
        <end position="152"/>
    </location>
</feature>
<evidence type="ECO:0000313" key="2">
    <source>
        <dbReference type="EMBL" id="MUH60050.1"/>
    </source>
</evidence>
<organism evidence="2 3">
    <name type="scientific">Bifidobacterium canis</name>
    <dbReference type="NCBI Taxonomy" id="2610880"/>
    <lineage>
        <taxon>Bacteria</taxon>
        <taxon>Bacillati</taxon>
        <taxon>Actinomycetota</taxon>
        <taxon>Actinomycetes</taxon>
        <taxon>Bifidobacteriales</taxon>
        <taxon>Bifidobacteriaceae</taxon>
        <taxon>Bifidobacterium</taxon>
    </lineage>
</organism>
<feature type="compositionally biased region" description="Basic and acidic residues" evidence="1">
    <location>
        <begin position="140"/>
        <end position="149"/>
    </location>
</feature>